<sequence length="75" mass="8536">PTTEMQKMKIKDLSKRLEEGMLKAAITKEDYMNLNTLESRLSNFLRRASMGNHNQPYPQLVSSSPIGTMIPTPVR</sequence>
<accession>A0A392Q3I5</accession>
<name>A0A392Q3I5_9FABA</name>
<reference evidence="2 3" key="1">
    <citation type="journal article" date="2018" name="Front. Plant Sci.">
        <title>Red Clover (Trifolium pratense) and Zigzag Clover (T. medium) - A Picture of Genomic Similarities and Differences.</title>
        <authorList>
            <person name="Dluhosova J."/>
            <person name="Istvanek J."/>
            <person name="Nedelnik J."/>
            <person name="Repkova J."/>
        </authorList>
    </citation>
    <scope>NUCLEOTIDE SEQUENCE [LARGE SCALE GENOMIC DNA]</scope>
    <source>
        <strain evidence="3">cv. 10/8</strain>
        <tissue evidence="2">Leaf</tissue>
    </source>
</reference>
<dbReference type="AlphaFoldDB" id="A0A392Q3I5"/>
<dbReference type="Proteomes" id="UP000265520">
    <property type="component" value="Unassembled WGS sequence"/>
</dbReference>
<feature type="compositionally biased region" description="Polar residues" evidence="1">
    <location>
        <begin position="54"/>
        <end position="66"/>
    </location>
</feature>
<feature type="region of interest" description="Disordered" evidence="1">
    <location>
        <begin position="54"/>
        <end position="75"/>
    </location>
</feature>
<feature type="non-terminal residue" evidence="2">
    <location>
        <position position="1"/>
    </location>
</feature>
<dbReference type="EMBL" id="LXQA010107106">
    <property type="protein sequence ID" value="MCI17805.1"/>
    <property type="molecule type" value="Genomic_DNA"/>
</dbReference>
<organism evidence="2 3">
    <name type="scientific">Trifolium medium</name>
    <dbReference type="NCBI Taxonomy" id="97028"/>
    <lineage>
        <taxon>Eukaryota</taxon>
        <taxon>Viridiplantae</taxon>
        <taxon>Streptophyta</taxon>
        <taxon>Embryophyta</taxon>
        <taxon>Tracheophyta</taxon>
        <taxon>Spermatophyta</taxon>
        <taxon>Magnoliopsida</taxon>
        <taxon>eudicotyledons</taxon>
        <taxon>Gunneridae</taxon>
        <taxon>Pentapetalae</taxon>
        <taxon>rosids</taxon>
        <taxon>fabids</taxon>
        <taxon>Fabales</taxon>
        <taxon>Fabaceae</taxon>
        <taxon>Papilionoideae</taxon>
        <taxon>50 kb inversion clade</taxon>
        <taxon>NPAAA clade</taxon>
        <taxon>Hologalegina</taxon>
        <taxon>IRL clade</taxon>
        <taxon>Trifolieae</taxon>
        <taxon>Trifolium</taxon>
    </lineage>
</organism>
<keyword evidence="2" id="KW-0808">Transferase</keyword>
<protein>
    <submittedName>
        <fullName evidence="2">Histone acetyltransferase HAC1-like</fullName>
    </submittedName>
</protein>
<evidence type="ECO:0000256" key="1">
    <source>
        <dbReference type="SAM" id="MobiDB-lite"/>
    </source>
</evidence>
<comment type="caution">
    <text evidence="2">The sequence shown here is derived from an EMBL/GenBank/DDBJ whole genome shotgun (WGS) entry which is preliminary data.</text>
</comment>
<evidence type="ECO:0000313" key="2">
    <source>
        <dbReference type="EMBL" id="MCI17805.1"/>
    </source>
</evidence>
<evidence type="ECO:0000313" key="3">
    <source>
        <dbReference type="Proteomes" id="UP000265520"/>
    </source>
</evidence>
<dbReference type="GO" id="GO:0016740">
    <property type="term" value="F:transferase activity"/>
    <property type="evidence" value="ECO:0007669"/>
    <property type="project" value="UniProtKB-KW"/>
</dbReference>
<keyword evidence="3" id="KW-1185">Reference proteome</keyword>
<proteinExistence type="predicted"/>